<dbReference type="InterPro" id="IPR001736">
    <property type="entry name" value="PLipase_D/transphosphatidylase"/>
</dbReference>
<dbReference type="InterPro" id="IPR025202">
    <property type="entry name" value="PLD-like_dom"/>
</dbReference>
<dbReference type="PANTHER" id="PTHR21248:SF22">
    <property type="entry name" value="PHOSPHOLIPASE D"/>
    <property type="match status" value="1"/>
</dbReference>
<feature type="domain" description="PLD phosphodiesterase" evidence="7">
    <location>
        <begin position="395"/>
        <end position="417"/>
    </location>
</feature>
<name>A0A831UD00_GEOME</name>
<dbReference type="GO" id="GO:0005886">
    <property type="term" value="C:plasma membrane"/>
    <property type="evidence" value="ECO:0007669"/>
    <property type="project" value="UniProtKB-SubCell"/>
</dbReference>
<keyword evidence="4 6" id="KW-1133">Transmembrane helix</keyword>
<dbReference type="EMBL" id="DSOV01000020">
    <property type="protein sequence ID" value="HEN41855.1"/>
    <property type="molecule type" value="Genomic_DNA"/>
</dbReference>
<evidence type="ECO:0000259" key="7">
    <source>
        <dbReference type="PROSITE" id="PS50035"/>
    </source>
</evidence>
<protein>
    <submittedName>
        <fullName evidence="8">Cardiolipin synthase</fullName>
    </submittedName>
</protein>
<keyword evidence="5 6" id="KW-0472">Membrane</keyword>
<dbReference type="InterPro" id="IPR027379">
    <property type="entry name" value="CLS_N"/>
</dbReference>
<feature type="domain" description="PLD phosphodiesterase" evidence="7">
    <location>
        <begin position="214"/>
        <end position="241"/>
    </location>
</feature>
<dbReference type="SMART" id="SM00155">
    <property type="entry name" value="PLDc"/>
    <property type="match status" value="2"/>
</dbReference>
<dbReference type="PROSITE" id="PS50035">
    <property type="entry name" value="PLD"/>
    <property type="match status" value="2"/>
</dbReference>
<organism evidence="8">
    <name type="scientific">Geobacter metallireducens</name>
    <dbReference type="NCBI Taxonomy" id="28232"/>
    <lineage>
        <taxon>Bacteria</taxon>
        <taxon>Pseudomonadati</taxon>
        <taxon>Thermodesulfobacteriota</taxon>
        <taxon>Desulfuromonadia</taxon>
        <taxon>Geobacterales</taxon>
        <taxon>Geobacteraceae</taxon>
        <taxon>Geobacter</taxon>
    </lineage>
</organism>
<dbReference type="Pfam" id="PF13091">
    <property type="entry name" value="PLDc_2"/>
    <property type="match status" value="2"/>
</dbReference>
<dbReference type="SUPFAM" id="SSF56024">
    <property type="entry name" value="Phospholipase D/nuclease"/>
    <property type="match status" value="2"/>
</dbReference>
<dbReference type="Pfam" id="PF13396">
    <property type="entry name" value="PLDc_N"/>
    <property type="match status" value="1"/>
</dbReference>
<sequence length="477" mass="52965">MIDELAIALGVTALIALSLFSAGHALIMKRDPRSSLGWIVACLTIPLLGPLFYWGMGVNRIFRRARTWLESGRRLADPELFKATLGRNIALALPPGAEYLSELRRLADRVVSTPLVTGNRLIPLENGEGAYPAMLAAIAGARRSIHLSTYIFDTDGAGRRFIDALADAAGRDVDVRVIIDGIGEKYSYPRARSLMEGTGIRVARFLPLRQGIYLNLRNHRKMMIVDGERAFTGGMNIGDRHLVERPDPAVVKDLHFAVEGPVVGELQQIFLEDWHFVSGELLDSRHHFPPLAPAGSAIGRAIGDGPDKEFRKLFLILMGALSCATRQVQIMTPYFIPDRALVAALVTTALRGVEVTLILPEKNNLPFVHWATRSYLWELLQQGIRVFYQPPPFVHTKLFIVDGIWSLIGSANLDPRSLRLNFELNLEVYDREFAGILSKHVAGVLARSREVTLAQMDGRPLPEKLRDGVAKLFSPYL</sequence>
<evidence type="ECO:0000256" key="4">
    <source>
        <dbReference type="ARBA" id="ARBA00022989"/>
    </source>
</evidence>
<evidence type="ECO:0000256" key="3">
    <source>
        <dbReference type="ARBA" id="ARBA00022692"/>
    </source>
</evidence>
<evidence type="ECO:0000256" key="1">
    <source>
        <dbReference type="ARBA" id="ARBA00004651"/>
    </source>
</evidence>
<dbReference type="AlphaFoldDB" id="A0A831UD00"/>
<comment type="subcellular location">
    <subcellularLocation>
        <location evidence="1">Cell membrane</location>
        <topology evidence="1">Multi-pass membrane protein</topology>
    </subcellularLocation>
</comment>
<proteinExistence type="predicted"/>
<keyword evidence="3 6" id="KW-0812">Transmembrane</keyword>
<reference evidence="8" key="1">
    <citation type="journal article" date="2020" name="mSystems">
        <title>Genome- and Community-Level Interaction Insights into Carbon Utilization and Element Cycling Functions of Hydrothermarchaeota in Hydrothermal Sediment.</title>
        <authorList>
            <person name="Zhou Z."/>
            <person name="Liu Y."/>
            <person name="Xu W."/>
            <person name="Pan J."/>
            <person name="Luo Z.H."/>
            <person name="Li M."/>
        </authorList>
    </citation>
    <scope>NUCLEOTIDE SEQUENCE [LARGE SCALE GENOMIC DNA]</scope>
    <source>
        <strain evidence="8">SpSt-349</strain>
    </source>
</reference>
<dbReference type="CDD" id="cd09163">
    <property type="entry name" value="PLDc_CLS_unchar2_2"/>
    <property type="match status" value="1"/>
</dbReference>
<evidence type="ECO:0000313" key="8">
    <source>
        <dbReference type="EMBL" id="HEN41855.1"/>
    </source>
</evidence>
<evidence type="ECO:0000256" key="2">
    <source>
        <dbReference type="ARBA" id="ARBA00022475"/>
    </source>
</evidence>
<evidence type="ECO:0000256" key="6">
    <source>
        <dbReference type="SAM" id="Phobius"/>
    </source>
</evidence>
<dbReference type="GO" id="GO:0032049">
    <property type="term" value="P:cardiolipin biosynthetic process"/>
    <property type="evidence" value="ECO:0007669"/>
    <property type="project" value="UniProtKB-ARBA"/>
</dbReference>
<dbReference type="PANTHER" id="PTHR21248">
    <property type="entry name" value="CARDIOLIPIN SYNTHASE"/>
    <property type="match status" value="1"/>
</dbReference>
<dbReference type="CDD" id="cd09157">
    <property type="entry name" value="PLDc_CLS_unchar2_1"/>
    <property type="match status" value="1"/>
</dbReference>
<accession>A0A831UD00</accession>
<gene>
    <name evidence="8" type="ORF">ENQ87_05680</name>
</gene>
<keyword evidence="2" id="KW-1003">Cell membrane</keyword>
<dbReference type="GO" id="GO:0008808">
    <property type="term" value="F:cardiolipin synthase activity"/>
    <property type="evidence" value="ECO:0007669"/>
    <property type="project" value="TreeGrafter"/>
</dbReference>
<feature type="transmembrane region" description="Helical" evidence="6">
    <location>
        <begin position="35"/>
        <end position="56"/>
    </location>
</feature>
<evidence type="ECO:0000256" key="5">
    <source>
        <dbReference type="ARBA" id="ARBA00023136"/>
    </source>
</evidence>
<comment type="caution">
    <text evidence="8">The sequence shown here is derived from an EMBL/GenBank/DDBJ whole genome shotgun (WGS) entry which is preliminary data.</text>
</comment>
<dbReference type="Gene3D" id="3.30.870.10">
    <property type="entry name" value="Endonuclease Chain A"/>
    <property type="match status" value="2"/>
</dbReference>